<dbReference type="KEGG" id="upi:EJG51_018325"/>
<feature type="transmembrane region" description="Helical" evidence="1">
    <location>
        <begin position="23"/>
        <end position="45"/>
    </location>
</feature>
<reference evidence="2 3" key="1">
    <citation type="journal article" date="2019" name="Int. J. Syst. Evol. Microbiol.">
        <title>Undibacterium piscinae sp. nov., isolated from Korean shiner intestine.</title>
        <authorList>
            <person name="Lee S.Y."/>
            <person name="Kang W."/>
            <person name="Kim P.S."/>
            <person name="Kim H.S."/>
            <person name="Sung H."/>
            <person name="Shin N.R."/>
            <person name="Whon T.W."/>
            <person name="Yun J.H."/>
            <person name="Lee J.Y."/>
            <person name="Lee J.Y."/>
            <person name="Jung M.J."/>
            <person name="Jeong Y.S."/>
            <person name="Tak E.J."/>
            <person name="Han J.E."/>
            <person name="Hyun D.W."/>
            <person name="Kang M.S."/>
            <person name="Lee K.E."/>
            <person name="Lee B.H."/>
            <person name="Bae J.W."/>
        </authorList>
    </citation>
    <scope>NUCLEOTIDE SEQUENCE [LARGE SCALE GENOMIC DNA]</scope>
    <source>
        <strain evidence="2 3">S11R28</strain>
    </source>
</reference>
<protein>
    <recommendedName>
        <fullName evidence="4">Type 4a pilus biogenesis protein PilO</fullName>
    </recommendedName>
</protein>
<proteinExistence type="predicted"/>
<keyword evidence="3" id="KW-1185">Reference proteome</keyword>
<evidence type="ECO:0000313" key="2">
    <source>
        <dbReference type="EMBL" id="QJQ07442.1"/>
    </source>
</evidence>
<gene>
    <name evidence="2" type="ORF">EJG51_018325</name>
</gene>
<dbReference type="AlphaFoldDB" id="A0A6M4A7U6"/>
<dbReference type="Proteomes" id="UP000274350">
    <property type="component" value="Chromosome"/>
</dbReference>
<evidence type="ECO:0008006" key="4">
    <source>
        <dbReference type="Google" id="ProtNLM"/>
    </source>
</evidence>
<name>A0A6M4A7U6_9BURK</name>
<organism evidence="2 3">
    <name type="scientific">Undibacterium piscinae</name>
    <dbReference type="NCBI Taxonomy" id="2495591"/>
    <lineage>
        <taxon>Bacteria</taxon>
        <taxon>Pseudomonadati</taxon>
        <taxon>Pseudomonadota</taxon>
        <taxon>Betaproteobacteria</taxon>
        <taxon>Burkholderiales</taxon>
        <taxon>Oxalobacteraceae</taxon>
        <taxon>Undibacterium</taxon>
    </lineage>
</organism>
<keyword evidence="1" id="KW-0472">Membrane</keyword>
<keyword evidence="1" id="KW-1133">Transmembrane helix</keyword>
<keyword evidence="1" id="KW-0812">Transmembrane</keyword>
<dbReference type="EMBL" id="CP051152">
    <property type="protein sequence ID" value="QJQ07442.1"/>
    <property type="molecule type" value="Genomic_DNA"/>
</dbReference>
<evidence type="ECO:0000313" key="3">
    <source>
        <dbReference type="Proteomes" id="UP000274350"/>
    </source>
</evidence>
<sequence>MNTLMLSKFNFYLLRTRFLFRRLSWSLIVALLVCLLAVLILVGFIPHLKQQLVKLNIEQQVAKSDLQKTALARPIVPVLSVSEQNRAKFFDVLGETAYAEQQVKTLFTIAESLGLSLNQGEYKSNFDKNSNTYVYQIQLPVKGPYLVIRQFCEKTLLAIPFASLDEMSFKREAIGSNILEAKLRFSLYLGDLVPKQSGHEKGAVPE</sequence>
<accession>A0A6M4A7U6</accession>
<evidence type="ECO:0000256" key="1">
    <source>
        <dbReference type="SAM" id="Phobius"/>
    </source>
</evidence>